<accession>A0ABD3FV83</accession>
<feature type="compositionally biased region" description="Basic and acidic residues" evidence="1">
    <location>
        <begin position="195"/>
        <end position="205"/>
    </location>
</feature>
<comment type="caution">
    <text evidence="2">The sequence shown here is derived from an EMBL/GenBank/DDBJ whole genome shotgun (WGS) entry which is preliminary data.</text>
</comment>
<feature type="region of interest" description="Disordered" evidence="1">
    <location>
        <begin position="86"/>
        <end position="107"/>
    </location>
</feature>
<keyword evidence="3" id="KW-1185">Reference proteome</keyword>
<gene>
    <name evidence="2" type="ORF">V7S43_004975</name>
</gene>
<proteinExistence type="predicted"/>
<name>A0ABD3FV83_9STRA</name>
<dbReference type="EMBL" id="JBIMZQ010000008">
    <property type="protein sequence ID" value="KAL3669590.1"/>
    <property type="molecule type" value="Genomic_DNA"/>
</dbReference>
<evidence type="ECO:0000256" key="1">
    <source>
        <dbReference type="SAM" id="MobiDB-lite"/>
    </source>
</evidence>
<dbReference type="AlphaFoldDB" id="A0ABD3FV83"/>
<feature type="compositionally biased region" description="Acidic residues" evidence="1">
    <location>
        <begin position="86"/>
        <end position="104"/>
    </location>
</feature>
<organism evidence="2 3">
    <name type="scientific">Phytophthora oleae</name>
    <dbReference type="NCBI Taxonomy" id="2107226"/>
    <lineage>
        <taxon>Eukaryota</taxon>
        <taxon>Sar</taxon>
        <taxon>Stramenopiles</taxon>
        <taxon>Oomycota</taxon>
        <taxon>Peronosporomycetes</taxon>
        <taxon>Peronosporales</taxon>
        <taxon>Peronosporaceae</taxon>
        <taxon>Phytophthora</taxon>
    </lineage>
</organism>
<evidence type="ECO:0000313" key="3">
    <source>
        <dbReference type="Proteomes" id="UP001632037"/>
    </source>
</evidence>
<reference evidence="2 3" key="1">
    <citation type="submission" date="2024-09" db="EMBL/GenBank/DDBJ databases">
        <title>Genome sequencing and assembly of Phytophthora oleae, isolate VK10A, causative agent of rot of olive drupes.</title>
        <authorList>
            <person name="Conti Taguali S."/>
            <person name="Riolo M."/>
            <person name="La Spada F."/>
            <person name="Cacciola S.O."/>
            <person name="Dionisio G."/>
        </authorList>
    </citation>
    <scope>NUCLEOTIDE SEQUENCE [LARGE SCALE GENOMIC DNA]</scope>
    <source>
        <strain evidence="2 3">VK10A</strain>
    </source>
</reference>
<feature type="region of interest" description="Disordered" evidence="1">
    <location>
        <begin position="178"/>
        <end position="205"/>
    </location>
</feature>
<protein>
    <submittedName>
        <fullName evidence="2">Uncharacterized protein</fullName>
    </submittedName>
</protein>
<sequence>MSSAKVIKSGVTTFESRKESFRFAISDNGEGKVNILLEGQRSRKQWCTGYLAMDQYVTNRNSIGNVGVKGYAELFLEMFQFQYSNDDDDSSDDDSSDDDSDSGDDDRWGGSFSRKIVRTLLAMKNDGLQLDLSIKFTVPGGSWTVNYKFHLEAISLERVRALEAKVRDLEEELAAQIARDTNKRSPETAEESDGEMVHVDLDLEH</sequence>
<evidence type="ECO:0000313" key="2">
    <source>
        <dbReference type="EMBL" id="KAL3669590.1"/>
    </source>
</evidence>
<dbReference type="Proteomes" id="UP001632037">
    <property type="component" value="Unassembled WGS sequence"/>
</dbReference>